<feature type="region of interest" description="Disordered" evidence="1">
    <location>
        <begin position="203"/>
        <end position="229"/>
    </location>
</feature>
<feature type="region of interest" description="Disordered" evidence="1">
    <location>
        <begin position="98"/>
        <end position="171"/>
    </location>
</feature>
<organism evidence="2 3">
    <name type="scientific">Astatotilapia calliptera</name>
    <name type="common">Eastern happy</name>
    <name type="synonym">Chromis callipterus</name>
    <dbReference type="NCBI Taxonomy" id="8154"/>
    <lineage>
        <taxon>Eukaryota</taxon>
        <taxon>Metazoa</taxon>
        <taxon>Chordata</taxon>
        <taxon>Craniata</taxon>
        <taxon>Vertebrata</taxon>
        <taxon>Euteleostomi</taxon>
        <taxon>Actinopterygii</taxon>
        <taxon>Neopterygii</taxon>
        <taxon>Teleostei</taxon>
        <taxon>Neoteleostei</taxon>
        <taxon>Acanthomorphata</taxon>
        <taxon>Ovalentaria</taxon>
        <taxon>Cichlomorphae</taxon>
        <taxon>Cichliformes</taxon>
        <taxon>Cichlidae</taxon>
        <taxon>African cichlids</taxon>
        <taxon>Pseudocrenilabrinae</taxon>
        <taxon>Haplochromini</taxon>
        <taxon>Astatotilapia</taxon>
    </lineage>
</organism>
<dbReference type="AlphaFoldDB" id="A0AAX7UJL7"/>
<feature type="compositionally biased region" description="Polar residues" evidence="1">
    <location>
        <begin position="161"/>
        <end position="171"/>
    </location>
</feature>
<dbReference type="Proteomes" id="UP000265100">
    <property type="component" value="Chromosome 4"/>
</dbReference>
<reference evidence="2" key="3">
    <citation type="submission" date="2025-08" db="UniProtKB">
        <authorList>
            <consortium name="Ensembl"/>
        </authorList>
    </citation>
    <scope>IDENTIFICATION</scope>
</reference>
<evidence type="ECO:0000313" key="3">
    <source>
        <dbReference type="Proteomes" id="UP000265100"/>
    </source>
</evidence>
<sequence length="340" mass="37873">MSLGRLLRRASSKASDLLTFNPGAGGSSLRSGLDGEIIFSKNNVCVHPAEPLPGLAEHHPGYLCVHVEKDESLGTTLILTWVPNSRIQRQDEEALRYITPESSPVRRNARRRGRRGKQFSVKPHSRPPAAQEEDEDEERNITSGEEGDEGSCELSDEVSRDSTMGSDSDTFSSPFCLSPVSEALCESSGSVFLDNESRELCEESMNHSASSASSLDSHAPSESSSQSQGMRWEEQQKLLALEQLCGVFRVDLGHMRSLRLFFSDEACTSGQLVIASRESQYKILHFHHAGLDKLAEVFQQWKCCRETQLKDQVGLQPKFPVWLLVLLEKEAFFLTVFIQL</sequence>
<protein>
    <recommendedName>
        <fullName evidence="4">TBC1 domain family, member 16</fullName>
    </recommendedName>
</protein>
<dbReference type="GeneTree" id="ENSGT00940000158541"/>
<evidence type="ECO:0008006" key="4">
    <source>
        <dbReference type="Google" id="ProtNLM"/>
    </source>
</evidence>
<gene>
    <name evidence="2" type="primary">TBC1D16</name>
</gene>
<dbReference type="Gene3D" id="2.30.29.230">
    <property type="match status" value="1"/>
</dbReference>
<reference evidence="3" key="2">
    <citation type="submission" date="2023-03" db="EMBL/GenBank/DDBJ databases">
        <authorList>
            <consortium name="Wellcome Sanger Institute Data Sharing"/>
        </authorList>
    </citation>
    <scope>NUCLEOTIDE SEQUENCE [LARGE SCALE GENOMIC DNA]</scope>
</reference>
<evidence type="ECO:0000256" key="1">
    <source>
        <dbReference type="SAM" id="MobiDB-lite"/>
    </source>
</evidence>
<feature type="compositionally biased region" description="Basic residues" evidence="1">
    <location>
        <begin position="107"/>
        <end position="117"/>
    </location>
</feature>
<proteinExistence type="predicted"/>
<accession>A0AAX7UJL7</accession>
<keyword evidence="3" id="KW-1185">Reference proteome</keyword>
<feature type="compositionally biased region" description="Low complexity" evidence="1">
    <location>
        <begin position="206"/>
        <end position="228"/>
    </location>
</feature>
<name>A0AAX7UJL7_ASTCA</name>
<dbReference type="Ensembl" id="ENSACLT00000057877.1">
    <property type="protein sequence ID" value="ENSACLP00000070128.1"/>
    <property type="gene ID" value="ENSACLG00000027930.2"/>
</dbReference>
<dbReference type="FunFam" id="2.30.29.230:FF:000004">
    <property type="entry name" value="TBC1 domain family, member 16"/>
    <property type="match status" value="1"/>
</dbReference>
<reference evidence="2" key="4">
    <citation type="submission" date="2025-09" db="UniProtKB">
        <authorList>
            <consortium name="Ensembl"/>
        </authorList>
    </citation>
    <scope>IDENTIFICATION</scope>
</reference>
<reference evidence="2 3" key="1">
    <citation type="submission" date="2018-05" db="EMBL/GenBank/DDBJ databases">
        <authorList>
            <person name="Datahose"/>
        </authorList>
    </citation>
    <scope>NUCLEOTIDE SEQUENCE</scope>
</reference>
<evidence type="ECO:0000313" key="2">
    <source>
        <dbReference type="Ensembl" id="ENSACLP00000070128.1"/>
    </source>
</evidence>
<feature type="compositionally biased region" description="Acidic residues" evidence="1">
    <location>
        <begin position="145"/>
        <end position="156"/>
    </location>
</feature>